<proteinExistence type="predicted"/>
<dbReference type="AlphaFoldDB" id="A0A9Q8QD69"/>
<name>A0A9Q8QD69_9HYPO</name>
<reference evidence="2" key="1">
    <citation type="submission" date="2021-11" db="EMBL/GenBank/DDBJ databases">
        <title>Purpureocillium_takamizusanense_genome.</title>
        <authorList>
            <person name="Nguyen N.-H."/>
        </authorList>
    </citation>
    <scope>NUCLEOTIDE SEQUENCE</scope>
    <source>
        <strain evidence="2">PT3</strain>
    </source>
</reference>
<sequence>MLALDLVAVPGRRMVAMEEGGKHDDDDDDDGDDQDKDNERHHHHEFGTLTSMRHNYIGMCAASCVLARAAFDSHSHLRLSSACSAASSAWIQTRKDIHTYVRTCRAGHVRLRHVPDPRPLVAGRSGVLRPSLHAGRSVWSMYSMYVSLFLPACLSLSSSASCCCRQLRLSLGWAGLARPGLQAR</sequence>
<feature type="compositionally biased region" description="Acidic residues" evidence="1">
    <location>
        <begin position="25"/>
        <end position="36"/>
    </location>
</feature>
<dbReference type="EMBL" id="CP086356">
    <property type="protein sequence ID" value="UNI17248.1"/>
    <property type="molecule type" value="Genomic_DNA"/>
</dbReference>
<dbReference type="GeneID" id="72065564"/>
<keyword evidence="3" id="KW-1185">Reference proteome</keyword>
<protein>
    <submittedName>
        <fullName evidence="2">Uncharacterized protein</fullName>
    </submittedName>
</protein>
<dbReference type="KEGG" id="ptkz:JDV02_003607"/>
<feature type="region of interest" description="Disordered" evidence="1">
    <location>
        <begin position="18"/>
        <end position="44"/>
    </location>
</feature>
<evidence type="ECO:0000256" key="1">
    <source>
        <dbReference type="SAM" id="MobiDB-lite"/>
    </source>
</evidence>
<accession>A0A9Q8QD69</accession>
<evidence type="ECO:0000313" key="2">
    <source>
        <dbReference type="EMBL" id="UNI17248.1"/>
    </source>
</evidence>
<gene>
    <name evidence="2" type="ORF">JDV02_003607</name>
</gene>
<organism evidence="2 3">
    <name type="scientific">Purpureocillium takamizusanense</name>
    <dbReference type="NCBI Taxonomy" id="2060973"/>
    <lineage>
        <taxon>Eukaryota</taxon>
        <taxon>Fungi</taxon>
        <taxon>Dikarya</taxon>
        <taxon>Ascomycota</taxon>
        <taxon>Pezizomycotina</taxon>
        <taxon>Sordariomycetes</taxon>
        <taxon>Hypocreomycetidae</taxon>
        <taxon>Hypocreales</taxon>
        <taxon>Ophiocordycipitaceae</taxon>
        <taxon>Purpureocillium</taxon>
    </lineage>
</organism>
<evidence type="ECO:0000313" key="3">
    <source>
        <dbReference type="Proteomes" id="UP000829364"/>
    </source>
</evidence>
<dbReference type="Proteomes" id="UP000829364">
    <property type="component" value="Chromosome 3"/>
</dbReference>
<dbReference type="RefSeq" id="XP_047840729.1">
    <property type="nucleotide sequence ID" value="XM_047984754.1"/>
</dbReference>